<dbReference type="NCBIfam" id="NF008916">
    <property type="entry name" value="PRK12278.1-4"/>
    <property type="match status" value="1"/>
</dbReference>
<keyword evidence="4 5" id="KW-0699">rRNA-binding</keyword>
<reference evidence="7" key="2">
    <citation type="submission" date="2020-09" db="EMBL/GenBank/DDBJ databases">
        <authorList>
            <person name="Sun Q."/>
            <person name="Zhou Y."/>
        </authorList>
    </citation>
    <scope>NUCLEOTIDE SEQUENCE</scope>
    <source>
        <strain evidence="7">CGMCC 1.12921</strain>
    </source>
</reference>
<feature type="region of interest" description="Disordered" evidence="6">
    <location>
        <begin position="207"/>
        <end position="227"/>
    </location>
</feature>
<dbReference type="PANTHER" id="PTHR21349:SF0">
    <property type="entry name" value="LARGE RIBOSOMAL SUBUNIT PROTEIN BL21M"/>
    <property type="match status" value="1"/>
</dbReference>
<dbReference type="NCBIfam" id="TIGR00061">
    <property type="entry name" value="L21"/>
    <property type="match status" value="1"/>
</dbReference>
<comment type="caution">
    <text evidence="7">The sequence shown here is derived from an EMBL/GenBank/DDBJ whole genome shotgun (WGS) entry which is preliminary data.</text>
</comment>
<evidence type="ECO:0000256" key="3">
    <source>
        <dbReference type="ARBA" id="ARBA00023274"/>
    </source>
</evidence>
<feature type="region of interest" description="Disordered" evidence="6">
    <location>
        <begin position="111"/>
        <end position="130"/>
    </location>
</feature>
<dbReference type="EMBL" id="BMGH01000001">
    <property type="protein sequence ID" value="GGD13222.1"/>
    <property type="molecule type" value="Genomic_DNA"/>
</dbReference>
<name>A0A8J2V6H5_9PROT</name>
<feature type="compositionally biased region" description="Basic and acidic residues" evidence="6">
    <location>
        <begin position="215"/>
        <end position="227"/>
    </location>
</feature>
<evidence type="ECO:0000256" key="5">
    <source>
        <dbReference type="RuleBase" id="RU000562"/>
    </source>
</evidence>
<comment type="function">
    <text evidence="4 5">This protein binds to 23S rRNA in the presence of protein L20.</text>
</comment>
<dbReference type="GO" id="GO:0005840">
    <property type="term" value="C:ribosome"/>
    <property type="evidence" value="ECO:0007669"/>
    <property type="project" value="UniProtKB-KW"/>
</dbReference>
<evidence type="ECO:0000256" key="6">
    <source>
        <dbReference type="SAM" id="MobiDB-lite"/>
    </source>
</evidence>
<keyword evidence="4 5" id="KW-0694">RNA-binding</keyword>
<evidence type="ECO:0000313" key="8">
    <source>
        <dbReference type="Proteomes" id="UP000613582"/>
    </source>
</evidence>
<sequence>MYAVVKTGGKQYRVAQNDVIKVERLDGDAGDTITLEEVIMVGNGADVKVGAPKVDGASVAAEILEQARTKKITVFKKRRRQNYRRKAGHRQHLTVLRITDILTDGAKPAKKAAAKPAAKTAEPKAETAPKDIAETPAVATQAADFKDDISLIGGVGPKLKEKLEGYGITSLKQIAGMDDAAVAKMDDELSLGGRPARDEWVEQAQELVAGKPPRAKTDQKAAKADKE</sequence>
<keyword evidence="2 4" id="KW-0689">Ribosomal protein</keyword>
<dbReference type="InterPro" id="IPR001787">
    <property type="entry name" value="Ribosomal_bL21"/>
</dbReference>
<comment type="subunit">
    <text evidence="4">Part of the 50S ribosomal subunit. Contacts protein L20.</text>
</comment>
<accession>A0A8J2V6H5</accession>
<proteinExistence type="inferred from homology"/>
<dbReference type="PANTHER" id="PTHR21349">
    <property type="entry name" value="50S RIBOSOMAL PROTEIN L21"/>
    <property type="match status" value="1"/>
</dbReference>
<dbReference type="GO" id="GO:0003735">
    <property type="term" value="F:structural constituent of ribosome"/>
    <property type="evidence" value="ECO:0007669"/>
    <property type="project" value="InterPro"/>
</dbReference>
<dbReference type="Proteomes" id="UP000613582">
    <property type="component" value="Unassembled WGS sequence"/>
</dbReference>
<dbReference type="GO" id="GO:0006412">
    <property type="term" value="P:translation"/>
    <property type="evidence" value="ECO:0007669"/>
    <property type="project" value="UniProtKB-UniRule"/>
</dbReference>
<dbReference type="SUPFAM" id="SSF141091">
    <property type="entry name" value="L21p-like"/>
    <property type="match status" value="1"/>
</dbReference>
<dbReference type="InterPro" id="IPR036164">
    <property type="entry name" value="bL21-like_sf"/>
</dbReference>
<evidence type="ECO:0000256" key="4">
    <source>
        <dbReference type="HAMAP-Rule" id="MF_01363"/>
    </source>
</evidence>
<evidence type="ECO:0000313" key="7">
    <source>
        <dbReference type="EMBL" id="GGD13222.1"/>
    </source>
</evidence>
<dbReference type="GO" id="GO:0019843">
    <property type="term" value="F:rRNA binding"/>
    <property type="evidence" value="ECO:0007669"/>
    <property type="project" value="UniProtKB-UniRule"/>
</dbReference>
<dbReference type="RefSeq" id="WP_188158331.1">
    <property type="nucleotide sequence ID" value="NZ_BMGH01000001.1"/>
</dbReference>
<gene>
    <name evidence="4 7" type="primary">rplU</name>
    <name evidence="7" type="ORF">GCM10011342_22480</name>
</gene>
<keyword evidence="3 4" id="KW-0687">Ribonucleoprotein</keyword>
<evidence type="ECO:0000256" key="1">
    <source>
        <dbReference type="ARBA" id="ARBA00008563"/>
    </source>
</evidence>
<comment type="similarity">
    <text evidence="1 4 5">Belongs to the bacterial ribosomal protein bL21 family.</text>
</comment>
<feature type="compositionally biased region" description="Basic and acidic residues" evidence="6">
    <location>
        <begin position="121"/>
        <end position="130"/>
    </location>
</feature>
<keyword evidence="8" id="KW-1185">Reference proteome</keyword>
<dbReference type="Gene3D" id="1.10.150.20">
    <property type="entry name" value="5' to 3' exonuclease, C-terminal subdomain"/>
    <property type="match status" value="1"/>
</dbReference>
<organism evidence="7 8">
    <name type="scientific">Aquisalinus flavus</name>
    <dbReference type="NCBI Taxonomy" id="1526572"/>
    <lineage>
        <taxon>Bacteria</taxon>
        <taxon>Pseudomonadati</taxon>
        <taxon>Pseudomonadota</taxon>
        <taxon>Alphaproteobacteria</taxon>
        <taxon>Parvularculales</taxon>
        <taxon>Parvularculaceae</taxon>
        <taxon>Aquisalinus</taxon>
    </lineage>
</organism>
<dbReference type="InterPro" id="IPR028909">
    <property type="entry name" value="bL21-like"/>
</dbReference>
<dbReference type="GO" id="GO:1990904">
    <property type="term" value="C:ribonucleoprotein complex"/>
    <property type="evidence" value="ECO:0007669"/>
    <property type="project" value="UniProtKB-KW"/>
</dbReference>
<dbReference type="GO" id="GO:0005737">
    <property type="term" value="C:cytoplasm"/>
    <property type="evidence" value="ECO:0007669"/>
    <property type="project" value="UniProtKB-ARBA"/>
</dbReference>
<evidence type="ECO:0000256" key="2">
    <source>
        <dbReference type="ARBA" id="ARBA00022980"/>
    </source>
</evidence>
<protein>
    <recommendedName>
        <fullName evidence="4">Large ribosomal subunit protein bL21</fullName>
    </recommendedName>
</protein>
<dbReference type="Pfam" id="PF00829">
    <property type="entry name" value="Ribosomal_L21p"/>
    <property type="match status" value="1"/>
</dbReference>
<reference evidence="7" key="1">
    <citation type="journal article" date="2014" name="Int. J. Syst. Evol. Microbiol.">
        <title>Complete genome sequence of Corynebacterium casei LMG S-19264T (=DSM 44701T), isolated from a smear-ripened cheese.</title>
        <authorList>
            <consortium name="US DOE Joint Genome Institute (JGI-PGF)"/>
            <person name="Walter F."/>
            <person name="Albersmeier A."/>
            <person name="Kalinowski J."/>
            <person name="Ruckert C."/>
        </authorList>
    </citation>
    <scope>NUCLEOTIDE SEQUENCE</scope>
    <source>
        <strain evidence="7">CGMCC 1.12921</strain>
    </source>
</reference>
<dbReference type="HAMAP" id="MF_01363">
    <property type="entry name" value="Ribosomal_bL21"/>
    <property type="match status" value="1"/>
</dbReference>
<dbReference type="AlphaFoldDB" id="A0A8J2V6H5"/>